<organism evidence="1">
    <name type="scientific">Podoviridae sp. ctQyH19</name>
    <dbReference type="NCBI Taxonomy" id="2825249"/>
    <lineage>
        <taxon>Viruses</taxon>
        <taxon>Duplodnaviria</taxon>
        <taxon>Heunggongvirae</taxon>
        <taxon>Uroviricota</taxon>
        <taxon>Caudoviricetes</taxon>
    </lineage>
</organism>
<reference evidence="1" key="1">
    <citation type="journal article" date="2021" name="Proc. Natl. Acad. Sci. U.S.A.">
        <title>A Catalog of Tens of Thousands of Viruses from Human Metagenomes Reveals Hidden Associations with Chronic Diseases.</title>
        <authorList>
            <person name="Tisza M.J."/>
            <person name="Buck C.B."/>
        </authorList>
    </citation>
    <scope>NUCLEOTIDE SEQUENCE</scope>
    <source>
        <strain evidence="1">CtQyH19</strain>
    </source>
</reference>
<name>A0A8S5UQW5_9CAUD</name>
<sequence length="158" mass="18865">MPKKRYFLNSSDGYKVYKKSVKRPLDKKDFVLVINEYFQFISKKLVDTGHILLPERLGKVEIVGRKSKVTFEEGKIKGLAPDWKATKELWEEDPEAKKNKQLVYHFNENTGGIRYRYNWYKTRVIANNKYYYNLVMTRNNKKALNKKIMEGKEYLIVK</sequence>
<proteinExistence type="predicted"/>
<accession>A0A8S5UQW5</accession>
<evidence type="ECO:0000313" key="1">
    <source>
        <dbReference type="EMBL" id="DAF96869.1"/>
    </source>
</evidence>
<dbReference type="EMBL" id="BK016121">
    <property type="protein sequence ID" value="DAF96869.1"/>
    <property type="molecule type" value="Genomic_DNA"/>
</dbReference>
<protein>
    <submittedName>
        <fullName evidence="1">Uncharacterized protein</fullName>
    </submittedName>
</protein>